<gene>
    <name evidence="2" type="ORF">MJAP1_003425</name>
</gene>
<sequence length="181" mass="18707">MDGADCFFAAQSRIGRPRKGPAEHGLNHPRPTSDASTGSPRKAQCNYDLRTSTPAPGTPEPPSVKEPALTAAPANTPLPMDAPPPANQEMAAPSSLSDLSLAVFLESLYTLEIAPADGLTPNMLSTAPVNSEGWGGVSASDTMNGIAQLHETSGPRPASSPGAEYAESAFLQDDLVYSSGF</sequence>
<name>A0AAF0JBW0_9BASI</name>
<dbReference type="AlphaFoldDB" id="A0AAF0JBW0"/>
<keyword evidence="3" id="KW-1185">Reference proteome</keyword>
<reference evidence="2" key="1">
    <citation type="submission" date="2023-03" db="EMBL/GenBank/DDBJ databases">
        <title>Mating type loci evolution in Malassezia.</title>
        <authorList>
            <person name="Coelho M.A."/>
        </authorList>
    </citation>
    <scope>NUCLEOTIDE SEQUENCE</scope>
    <source>
        <strain evidence="2">CBS 9431</strain>
    </source>
</reference>
<organism evidence="2 3">
    <name type="scientific">Malassezia japonica</name>
    <dbReference type="NCBI Taxonomy" id="223818"/>
    <lineage>
        <taxon>Eukaryota</taxon>
        <taxon>Fungi</taxon>
        <taxon>Dikarya</taxon>
        <taxon>Basidiomycota</taxon>
        <taxon>Ustilaginomycotina</taxon>
        <taxon>Malasseziomycetes</taxon>
        <taxon>Malasseziales</taxon>
        <taxon>Malasseziaceae</taxon>
        <taxon>Malassezia</taxon>
    </lineage>
</organism>
<evidence type="ECO:0000256" key="1">
    <source>
        <dbReference type="SAM" id="MobiDB-lite"/>
    </source>
</evidence>
<feature type="region of interest" description="Disordered" evidence="1">
    <location>
        <begin position="1"/>
        <end position="95"/>
    </location>
</feature>
<dbReference type="EMBL" id="CP119963">
    <property type="protein sequence ID" value="WFD40439.1"/>
    <property type="molecule type" value="Genomic_DNA"/>
</dbReference>
<evidence type="ECO:0000313" key="3">
    <source>
        <dbReference type="Proteomes" id="UP001217754"/>
    </source>
</evidence>
<evidence type="ECO:0000313" key="2">
    <source>
        <dbReference type="EMBL" id="WFD40439.1"/>
    </source>
</evidence>
<proteinExistence type="predicted"/>
<accession>A0AAF0JBW0</accession>
<dbReference type="Proteomes" id="UP001217754">
    <property type="component" value="Chromosome 6"/>
</dbReference>
<dbReference type="GeneID" id="85227076"/>
<feature type="compositionally biased region" description="Low complexity" evidence="1">
    <location>
        <begin position="67"/>
        <end position="79"/>
    </location>
</feature>
<protein>
    <submittedName>
        <fullName evidence="2">Uncharacterized protein</fullName>
    </submittedName>
</protein>
<dbReference type="RefSeq" id="XP_060123336.1">
    <property type="nucleotide sequence ID" value="XM_060267353.1"/>
</dbReference>